<protein>
    <submittedName>
        <fullName evidence="1">Uncharacterized protein</fullName>
    </submittedName>
</protein>
<keyword evidence="2" id="KW-1185">Reference proteome</keyword>
<accession>A0ACC0N1T9</accession>
<gene>
    <name evidence="1" type="ORF">RHMOL_Rhmol07G0178500</name>
</gene>
<proteinExistence type="predicted"/>
<evidence type="ECO:0000313" key="2">
    <source>
        <dbReference type="Proteomes" id="UP001062846"/>
    </source>
</evidence>
<reference evidence="1" key="1">
    <citation type="submission" date="2022-02" db="EMBL/GenBank/DDBJ databases">
        <title>Plant Genome Project.</title>
        <authorList>
            <person name="Zhang R.-G."/>
        </authorList>
    </citation>
    <scope>NUCLEOTIDE SEQUENCE</scope>
    <source>
        <strain evidence="1">AT1</strain>
    </source>
</reference>
<organism evidence="1 2">
    <name type="scientific">Rhododendron molle</name>
    <name type="common">Chinese azalea</name>
    <name type="synonym">Azalea mollis</name>
    <dbReference type="NCBI Taxonomy" id="49168"/>
    <lineage>
        <taxon>Eukaryota</taxon>
        <taxon>Viridiplantae</taxon>
        <taxon>Streptophyta</taxon>
        <taxon>Embryophyta</taxon>
        <taxon>Tracheophyta</taxon>
        <taxon>Spermatophyta</taxon>
        <taxon>Magnoliopsida</taxon>
        <taxon>eudicotyledons</taxon>
        <taxon>Gunneridae</taxon>
        <taxon>Pentapetalae</taxon>
        <taxon>asterids</taxon>
        <taxon>Ericales</taxon>
        <taxon>Ericaceae</taxon>
        <taxon>Ericoideae</taxon>
        <taxon>Rhodoreae</taxon>
        <taxon>Rhododendron</taxon>
    </lineage>
</organism>
<sequence>MGIGKYGIGSSSTTEYELWSIDYFILLWTLCLANLNYYGLLVLIILDLFWWSSKFVIWWCKTENVLICG</sequence>
<dbReference type="Proteomes" id="UP001062846">
    <property type="component" value="Chromosome 7"/>
</dbReference>
<name>A0ACC0N1T9_RHOML</name>
<dbReference type="EMBL" id="CM046394">
    <property type="protein sequence ID" value="KAI8547220.1"/>
    <property type="molecule type" value="Genomic_DNA"/>
</dbReference>
<comment type="caution">
    <text evidence="1">The sequence shown here is derived from an EMBL/GenBank/DDBJ whole genome shotgun (WGS) entry which is preliminary data.</text>
</comment>
<evidence type="ECO:0000313" key="1">
    <source>
        <dbReference type="EMBL" id="KAI8547220.1"/>
    </source>
</evidence>